<feature type="compositionally biased region" description="Low complexity" evidence="1">
    <location>
        <begin position="367"/>
        <end position="378"/>
    </location>
</feature>
<keyword evidence="3" id="KW-1185">Reference proteome</keyword>
<accession>A0AA38NWH6</accession>
<dbReference type="AlphaFoldDB" id="A0AA38NWH6"/>
<gene>
    <name evidence="2" type="ORF">F5878DRAFT_667084</name>
</gene>
<feature type="region of interest" description="Disordered" evidence="1">
    <location>
        <begin position="353"/>
        <end position="384"/>
    </location>
</feature>
<evidence type="ECO:0000313" key="2">
    <source>
        <dbReference type="EMBL" id="KAJ3831892.1"/>
    </source>
</evidence>
<evidence type="ECO:0000313" key="3">
    <source>
        <dbReference type="Proteomes" id="UP001163846"/>
    </source>
</evidence>
<evidence type="ECO:0000256" key="1">
    <source>
        <dbReference type="SAM" id="MobiDB-lite"/>
    </source>
</evidence>
<name>A0AA38NWH6_9AGAR</name>
<reference evidence="2" key="1">
    <citation type="submission" date="2022-08" db="EMBL/GenBank/DDBJ databases">
        <authorList>
            <consortium name="DOE Joint Genome Institute"/>
            <person name="Min B."/>
            <person name="Riley R."/>
            <person name="Sierra-Patev S."/>
            <person name="Naranjo-Ortiz M."/>
            <person name="Looney B."/>
            <person name="Konkel Z."/>
            <person name="Slot J.C."/>
            <person name="Sakamoto Y."/>
            <person name="Steenwyk J.L."/>
            <person name="Rokas A."/>
            <person name="Carro J."/>
            <person name="Camarero S."/>
            <person name="Ferreira P."/>
            <person name="Molpeceres G."/>
            <person name="Ruiz-Duenas F.J."/>
            <person name="Serrano A."/>
            <person name="Henrissat B."/>
            <person name="Drula E."/>
            <person name="Hughes K.W."/>
            <person name="Mata J.L."/>
            <person name="Ishikawa N.K."/>
            <person name="Vargas-Isla R."/>
            <person name="Ushijima S."/>
            <person name="Smith C.A."/>
            <person name="Ahrendt S."/>
            <person name="Andreopoulos W."/>
            <person name="He G."/>
            <person name="Labutti K."/>
            <person name="Lipzen A."/>
            <person name="Ng V."/>
            <person name="Sandor L."/>
            <person name="Barry K."/>
            <person name="Martinez A.T."/>
            <person name="Xiao Y."/>
            <person name="Gibbons J.G."/>
            <person name="Terashima K."/>
            <person name="Hibbett D.S."/>
            <person name="Grigoriev I.V."/>
        </authorList>
    </citation>
    <scope>NUCLEOTIDE SEQUENCE</scope>
    <source>
        <strain evidence="2">TFB9207</strain>
    </source>
</reference>
<organism evidence="2 3">
    <name type="scientific">Lentinula raphanica</name>
    <dbReference type="NCBI Taxonomy" id="153919"/>
    <lineage>
        <taxon>Eukaryota</taxon>
        <taxon>Fungi</taxon>
        <taxon>Dikarya</taxon>
        <taxon>Basidiomycota</taxon>
        <taxon>Agaricomycotina</taxon>
        <taxon>Agaricomycetes</taxon>
        <taxon>Agaricomycetidae</taxon>
        <taxon>Agaricales</taxon>
        <taxon>Marasmiineae</taxon>
        <taxon>Omphalotaceae</taxon>
        <taxon>Lentinula</taxon>
    </lineage>
</organism>
<comment type="caution">
    <text evidence="2">The sequence shown here is derived from an EMBL/GenBank/DDBJ whole genome shotgun (WGS) entry which is preliminary data.</text>
</comment>
<dbReference type="EMBL" id="MU807177">
    <property type="protein sequence ID" value="KAJ3831892.1"/>
    <property type="molecule type" value="Genomic_DNA"/>
</dbReference>
<dbReference type="Proteomes" id="UP001163846">
    <property type="component" value="Unassembled WGS sequence"/>
</dbReference>
<sequence>MANALSTVPLSYAAYRLHPEILTRFSDPASTPKLFDGRVGAVLPNDYLISTPNSNVLYAPPLPSRRVRLRRHFHFSHDDPLFYPQPFDTLRPHLSLIRAPSTDPNHPFAAAWLIPSAKDLDTDASDLLHNAVILDTGFYLRIKSLADDILKTIQSCDYDSDAYLTQGALQVDRMLNLLQIAALREDILLRVAFLQRNILELDARMLYRSQNWTTPIFGKKRNPESPNLDVIGAFTDNMSTLDTLYHLGIPVWFVRPAKNNPDARIDRSADLIAEDSSRIIQLPSGFRVDGTDAEPSHNIVWEGPTNKPECFAAMNAYLQSLLFPSTVFGSNQIQSLTSLQKAISTRAPLHHFAGRAGSSNTSYPDLSSRSSIRPSPYSQLNRRKPQIHKQGLNTFLHLKSPAMPPAISTWSRALEYHSTYNQSLRRPETVESGYFLPPPRLIDGPSNPSTRAFYYRSWLKIRPLILQSLNGSTKPVNLSAKQWRSLLDVVGGHSPNTSMITKNSILRNEMRILLETLIAGSSSHSSILDDFTPRIEEFFGQSVDCRNEPPPQEIATQILWEILELSFRQELVALDRQLDNSGLSLAERDALLNTCWVGSRYKVDIAKGDEGLGASTIQKRIPYIHALHGLMSSWKGDKPEELHCAFPNNREAHNFDSTLQQVEQSLAYFYTTSFLLVFARAASIPHCIVR</sequence>
<protein>
    <submittedName>
        <fullName evidence="2">Uncharacterized protein</fullName>
    </submittedName>
</protein>
<proteinExistence type="predicted"/>